<evidence type="ECO:0000313" key="1">
    <source>
        <dbReference type="EMBL" id="KAJ3578461.1"/>
    </source>
</evidence>
<sequence>MNVAGHSLILCTHRTQTTPEPIPIYAEVLESNQLVLVNAVQKLYAMVRNQQAWELGEPEFNEKGQPIIHDIVVRLGCSPKANIPEDEDDLKKLATEVNGGVQEGMDYFLTENSSLQATARQNEGGSDNCTDRLADEPSSTLSPLVLDTLQLEYINPADIILR</sequence>
<dbReference type="AlphaFoldDB" id="A0A9W8NJT0"/>
<name>A0A9W8NJT0_9PEZI</name>
<proteinExistence type="predicted"/>
<keyword evidence="2" id="KW-1185">Reference proteome</keyword>
<dbReference type="Proteomes" id="UP001148614">
    <property type="component" value="Unassembled WGS sequence"/>
</dbReference>
<reference evidence="1" key="1">
    <citation type="submission" date="2022-07" db="EMBL/GenBank/DDBJ databases">
        <title>Genome Sequence of Xylaria arbuscula.</title>
        <authorList>
            <person name="Buettner E."/>
        </authorList>
    </citation>
    <scope>NUCLEOTIDE SEQUENCE</scope>
    <source>
        <strain evidence="1">VT107</strain>
    </source>
</reference>
<organism evidence="1 2">
    <name type="scientific">Xylaria arbuscula</name>
    <dbReference type="NCBI Taxonomy" id="114810"/>
    <lineage>
        <taxon>Eukaryota</taxon>
        <taxon>Fungi</taxon>
        <taxon>Dikarya</taxon>
        <taxon>Ascomycota</taxon>
        <taxon>Pezizomycotina</taxon>
        <taxon>Sordariomycetes</taxon>
        <taxon>Xylariomycetidae</taxon>
        <taxon>Xylariales</taxon>
        <taxon>Xylariaceae</taxon>
        <taxon>Xylaria</taxon>
    </lineage>
</organism>
<evidence type="ECO:0000313" key="2">
    <source>
        <dbReference type="Proteomes" id="UP001148614"/>
    </source>
</evidence>
<gene>
    <name evidence="1" type="ORF">NPX13_g2100</name>
</gene>
<dbReference type="EMBL" id="JANPWZ010000211">
    <property type="protein sequence ID" value="KAJ3578461.1"/>
    <property type="molecule type" value="Genomic_DNA"/>
</dbReference>
<dbReference type="VEuPathDB" id="FungiDB:F4678DRAFT_188217"/>
<accession>A0A9W8NJT0</accession>
<comment type="caution">
    <text evidence="1">The sequence shown here is derived from an EMBL/GenBank/DDBJ whole genome shotgun (WGS) entry which is preliminary data.</text>
</comment>
<protein>
    <submittedName>
        <fullName evidence="1">Uncharacterized protein</fullName>
    </submittedName>
</protein>